<name>A0AAE6JCE1_9SPHI</name>
<feature type="region of interest" description="Disordered" evidence="1">
    <location>
        <begin position="1"/>
        <end position="105"/>
    </location>
</feature>
<evidence type="ECO:0000313" key="4">
    <source>
        <dbReference type="Proteomes" id="UP000250557"/>
    </source>
</evidence>
<sequence>MTTQNSNQEENNKNPEQHPHTEHHGHPEHHGAEAGEQQEHHVEREHHGEKEHHEHPEHHEGPGRENEKEIIRKKSTMIIPSITGILSMTRKRARTKDRSNMLRVNTTRKVNIIPLKSNAANPN</sequence>
<evidence type="ECO:0000313" key="5">
    <source>
        <dbReference type="Proteomes" id="UP000663940"/>
    </source>
</evidence>
<dbReference type="Proteomes" id="UP000663940">
    <property type="component" value="Chromosome"/>
</dbReference>
<gene>
    <name evidence="2" type="ORF">DIU31_006130</name>
    <name evidence="3" type="ORF">J3L21_21575</name>
</gene>
<dbReference type="Proteomes" id="UP000250557">
    <property type="component" value="Chromosome"/>
</dbReference>
<evidence type="ECO:0000313" key="3">
    <source>
        <dbReference type="EMBL" id="QTE48128.1"/>
    </source>
</evidence>
<evidence type="ECO:0000256" key="1">
    <source>
        <dbReference type="SAM" id="MobiDB-lite"/>
    </source>
</evidence>
<evidence type="ECO:0000313" key="2">
    <source>
        <dbReference type="EMBL" id="QEM03119.1"/>
    </source>
</evidence>
<reference evidence="3 5" key="2">
    <citation type="submission" date="2021-03" db="EMBL/GenBank/DDBJ databases">
        <title>Mucilaginibacter strains isolated from gold and copper mining confer multi heavy-metal resistance.</title>
        <authorList>
            <person name="Li Y."/>
        </authorList>
    </citation>
    <scope>NUCLEOTIDE SEQUENCE [LARGE SCALE GENOMIC DNA]</scope>
    <source>
        <strain evidence="3 5">P2-4</strain>
    </source>
</reference>
<reference evidence="2 4" key="1">
    <citation type="submission" date="2019-08" db="EMBL/GenBank/DDBJ databases">
        <title>Comparative genome analysis confer to the adaptation heavy metal polluted environment.</title>
        <authorList>
            <person name="Li Y."/>
        </authorList>
    </citation>
    <scope>NUCLEOTIDE SEQUENCE [LARGE SCALE GENOMIC DNA]</scope>
    <source>
        <strain evidence="2 4">P2</strain>
    </source>
</reference>
<dbReference type="EMBL" id="CP043451">
    <property type="protein sequence ID" value="QEM03119.1"/>
    <property type="molecule type" value="Genomic_DNA"/>
</dbReference>
<organism evidence="2 4">
    <name type="scientific">Mucilaginibacter rubeus</name>
    <dbReference type="NCBI Taxonomy" id="2027860"/>
    <lineage>
        <taxon>Bacteria</taxon>
        <taxon>Pseudomonadati</taxon>
        <taxon>Bacteroidota</taxon>
        <taxon>Sphingobacteriia</taxon>
        <taxon>Sphingobacteriales</taxon>
        <taxon>Sphingobacteriaceae</taxon>
        <taxon>Mucilaginibacter</taxon>
    </lineage>
</organism>
<protein>
    <submittedName>
        <fullName evidence="2">Uncharacterized protein</fullName>
    </submittedName>
</protein>
<dbReference type="RefSeq" id="WP_112656853.1">
    <property type="nucleotide sequence ID" value="NZ_CP043451.1"/>
</dbReference>
<keyword evidence="5" id="KW-1185">Reference proteome</keyword>
<proteinExistence type="predicted"/>
<dbReference type="AlphaFoldDB" id="A0AAE6JCE1"/>
<feature type="compositionally biased region" description="Basic and acidic residues" evidence="1">
    <location>
        <begin position="10"/>
        <end position="72"/>
    </location>
</feature>
<dbReference type="EMBL" id="CP071880">
    <property type="protein sequence ID" value="QTE48128.1"/>
    <property type="molecule type" value="Genomic_DNA"/>
</dbReference>
<accession>A0AAE6JCE1</accession>